<accession>A0A3S0ZUQ1</accession>
<gene>
    <name evidence="1" type="ORF">PCC6912_61560</name>
</gene>
<reference evidence="1 2" key="1">
    <citation type="journal article" date="2019" name="Genome Biol. Evol.">
        <title>Day and night: Metabolic profiles and evolutionary relationships of six axenic non-marine cyanobacteria.</title>
        <authorList>
            <person name="Will S.E."/>
            <person name="Henke P."/>
            <person name="Boedeker C."/>
            <person name="Huang S."/>
            <person name="Brinkmann H."/>
            <person name="Rohde M."/>
            <person name="Jarek M."/>
            <person name="Friedl T."/>
            <person name="Seufert S."/>
            <person name="Schumacher M."/>
            <person name="Overmann J."/>
            <person name="Neumann-Schaal M."/>
            <person name="Petersen J."/>
        </authorList>
    </citation>
    <scope>NUCLEOTIDE SEQUENCE [LARGE SCALE GENOMIC DNA]</scope>
    <source>
        <strain evidence="1 2">PCC 6912</strain>
    </source>
</reference>
<dbReference type="EMBL" id="RSCJ01000044">
    <property type="protein sequence ID" value="RUR72690.1"/>
    <property type="molecule type" value="Genomic_DNA"/>
</dbReference>
<name>A0A3S0ZUQ1_CHLFR</name>
<organism evidence="1 2">
    <name type="scientific">Chlorogloeopsis fritschii PCC 6912</name>
    <dbReference type="NCBI Taxonomy" id="211165"/>
    <lineage>
        <taxon>Bacteria</taxon>
        <taxon>Bacillati</taxon>
        <taxon>Cyanobacteriota</taxon>
        <taxon>Cyanophyceae</taxon>
        <taxon>Nostocales</taxon>
        <taxon>Chlorogloeopsidaceae</taxon>
        <taxon>Chlorogloeopsis</taxon>
    </lineage>
</organism>
<proteinExistence type="predicted"/>
<dbReference type="OrthoDB" id="493438at2"/>
<evidence type="ECO:0000313" key="2">
    <source>
        <dbReference type="Proteomes" id="UP000268857"/>
    </source>
</evidence>
<sequence length="73" mass="8665">MRTHLSILSKQYAFLPAENTKMRKQNGILRKHLDKTRKQTGILLNDFKVTLKEEQQKFGLIVLIIKLRFKLEI</sequence>
<dbReference type="STRING" id="211165.GCA_000317285_02566"/>
<protein>
    <submittedName>
        <fullName evidence="1">Uncharacterized protein</fullName>
    </submittedName>
</protein>
<dbReference type="AlphaFoldDB" id="A0A3S0ZUQ1"/>
<evidence type="ECO:0000313" key="1">
    <source>
        <dbReference type="EMBL" id="RUR72690.1"/>
    </source>
</evidence>
<dbReference type="RefSeq" id="WP_016876300.1">
    <property type="nucleotide sequence ID" value="NZ_AJLN01000071.1"/>
</dbReference>
<keyword evidence="2" id="KW-1185">Reference proteome</keyword>
<dbReference type="Proteomes" id="UP000268857">
    <property type="component" value="Unassembled WGS sequence"/>
</dbReference>
<comment type="caution">
    <text evidence="1">The sequence shown here is derived from an EMBL/GenBank/DDBJ whole genome shotgun (WGS) entry which is preliminary data.</text>
</comment>